<dbReference type="InterPro" id="IPR037401">
    <property type="entry name" value="SnoaL-like"/>
</dbReference>
<dbReference type="Gene3D" id="3.10.450.50">
    <property type="match status" value="1"/>
</dbReference>
<protein>
    <submittedName>
        <fullName evidence="2">Nuclear transport factor 2 family protein</fullName>
    </submittedName>
</protein>
<name>A0ABT4MED5_9NOCA</name>
<evidence type="ECO:0000259" key="1">
    <source>
        <dbReference type="Pfam" id="PF12680"/>
    </source>
</evidence>
<sequence length="142" mass="15530">MNKHIVDRALELLLDHDMEGFSDLWAVDGIIEFPFAAVGYPQQIVGRETIREYMSGYSDILDVRELTSKTVHATADPDVAVAEFELAGIAPKTGNAYSMRYVAIITTDGSHIRNYRDYWSPLAAAEAIGTTDDLTAFAGGTA</sequence>
<reference evidence="2" key="1">
    <citation type="submission" date="2022-12" db="EMBL/GenBank/DDBJ databases">
        <authorList>
            <person name="Krivoruchko A.V."/>
            <person name="Elkin A."/>
        </authorList>
    </citation>
    <scope>NUCLEOTIDE SEQUENCE</scope>
    <source>
        <strain evidence="2">IEGM 1391</strain>
    </source>
</reference>
<evidence type="ECO:0000313" key="2">
    <source>
        <dbReference type="EMBL" id="MCZ4519352.1"/>
    </source>
</evidence>
<dbReference type="CDD" id="cd00531">
    <property type="entry name" value="NTF2_like"/>
    <property type="match status" value="1"/>
</dbReference>
<dbReference type="Proteomes" id="UP001081071">
    <property type="component" value="Unassembled WGS sequence"/>
</dbReference>
<accession>A0ABT4MED5</accession>
<dbReference type="SUPFAM" id="SSF54427">
    <property type="entry name" value="NTF2-like"/>
    <property type="match status" value="1"/>
</dbReference>
<keyword evidence="3" id="KW-1185">Reference proteome</keyword>
<gene>
    <name evidence="2" type="ORF">O4220_12575</name>
</gene>
<dbReference type="RefSeq" id="WP_269604672.1">
    <property type="nucleotide sequence ID" value="NZ_JAPWIJ010000005.1"/>
</dbReference>
<feature type="domain" description="SnoaL-like" evidence="1">
    <location>
        <begin position="6"/>
        <end position="112"/>
    </location>
</feature>
<comment type="caution">
    <text evidence="2">The sequence shown here is derived from an EMBL/GenBank/DDBJ whole genome shotgun (WGS) entry which is preliminary data.</text>
</comment>
<dbReference type="Pfam" id="PF12680">
    <property type="entry name" value="SnoaL_2"/>
    <property type="match status" value="1"/>
</dbReference>
<organism evidence="2 3">
    <name type="scientific">Rhodococcus ruber</name>
    <dbReference type="NCBI Taxonomy" id="1830"/>
    <lineage>
        <taxon>Bacteria</taxon>
        <taxon>Bacillati</taxon>
        <taxon>Actinomycetota</taxon>
        <taxon>Actinomycetes</taxon>
        <taxon>Mycobacteriales</taxon>
        <taxon>Nocardiaceae</taxon>
        <taxon>Rhodococcus</taxon>
    </lineage>
</organism>
<proteinExistence type="predicted"/>
<dbReference type="InterPro" id="IPR032710">
    <property type="entry name" value="NTF2-like_dom_sf"/>
</dbReference>
<dbReference type="EMBL" id="JAPWIJ010000005">
    <property type="protein sequence ID" value="MCZ4519352.1"/>
    <property type="molecule type" value="Genomic_DNA"/>
</dbReference>
<evidence type="ECO:0000313" key="3">
    <source>
        <dbReference type="Proteomes" id="UP001081071"/>
    </source>
</evidence>